<dbReference type="HOGENOM" id="CLU_055029_0_0_5"/>
<keyword evidence="2" id="KW-0479">Metal-binding</keyword>
<evidence type="ECO:0000256" key="5">
    <source>
        <dbReference type="ARBA" id="ARBA00024029"/>
    </source>
</evidence>
<evidence type="ECO:0000256" key="1">
    <source>
        <dbReference type="ARBA" id="ARBA00001947"/>
    </source>
</evidence>
<gene>
    <name evidence="6" type="ordered locus">RC1_1450</name>
</gene>
<dbReference type="KEGG" id="rce:RC1_1450"/>
<sequence>MGRVMVLRTRFWDELTTEDIRALPPGTVAILPVAATEQHGPHLPLATDAVINRGILERALALLPPELPALALPAQGVGHSPEHGGFPGTLTLRAETARAAWTELAEGAHAAGVRRLVLFNSHGGNPPLLDLMAVDLRVRRGLLVVPASWTRFGYPPGLFPPEELEFGIHGGAVETSLMLHLRPDLVRRDRIADFPSAARAVAAGNRFLRSHGRIGTGWMTGDLNPAGAVGDARLATAEAGQALLEHAATALATLVGEVHRLPLPWDGAEPGG</sequence>
<evidence type="ECO:0000313" key="6">
    <source>
        <dbReference type="EMBL" id="ACI98854.1"/>
    </source>
</evidence>
<accession>B6IT96</accession>
<dbReference type="Proteomes" id="UP000001591">
    <property type="component" value="Chromosome"/>
</dbReference>
<evidence type="ECO:0000313" key="7">
    <source>
        <dbReference type="Proteomes" id="UP000001591"/>
    </source>
</evidence>
<dbReference type="STRING" id="414684.RC1_1450"/>
<dbReference type="GO" id="GO:0016811">
    <property type="term" value="F:hydrolase activity, acting on carbon-nitrogen (but not peptide) bonds, in linear amides"/>
    <property type="evidence" value="ECO:0007669"/>
    <property type="project" value="TreeGrafter"/>
</dbReference>
<evidence type="ECO:0000256" key="2">
    <source>
        <dbReference type="ARBA" id="ARBA00022723"/>
    </source>
</evidence>
<keyword evidence="7" id="KW-1185">Reference proteome</keyword>
<dbReference type="eggNOG" id="COG1402">
    <property type="taxonomic scope" value="Bacteria"/>
</dbReference>
<dbReference type="PANTHER" id="PTHR35005:SF1">
    <property type="entry name" value="2-AMINO-5-FORMYLAMINO-6-RIBOSYLAMINOPYRIMIDIN-4(3H)-ONE 5'-MONOPHOSPHATE DEFORMYLASE"/>
    <property type="match status" value="1"/>
</dbReference>
<dbReference type="GO" id="GO:0009231">
    <property type="term" value="P:riboflavin biosynthetic process"/>
    <property type="evidence" value="ECO:0007669"/>
    <property type="project" value="TreeGrafter"/>
</dbReference>
<evidence type="ECO:0000256" key="3">
    <source>
        <dbReference type="ARBA" id="ARBA00022801"/>
    </source>
</evidence>
<keyword evidence="4" id="KW-0862">Zinc</keyword>
<reference evidence="6 7" key="1">
    <citation type="journal article" date="2010" name="BMC Genomics">
        <title>Metabolic flexibility revealed in the genome of the cyst-forming alpha-1 proteobacterium Rhodospirillum centenum.</title>
        <authorList>
            <person name="Lu Y.K."/>
            <person name="Marden J."/>
            <person name="Han M."/>
            <person name="Swingley W.D."/>
            <person name="Mastrian S.D."/>
            <person name="Chowdhury S.R."/>
            <person name="Hao J."/>
            <person name="Helmy T."/>
            <person name="Kim S."/>
            <person name="Kurdoglu A.A."/>
            <person name="Matthies H.J."/>
            <person name="Rollo D."/>
            <person name="Stothard P."/>
            <person name="Blankenship R.E."/>
            <person name="Bauer C.E."/>
            <person name="Touchman J.W."/>
        </authorList>
    </citation>
    <scope>NUCLEOTIDE SEQUENCE [LARGE SCALE GENOMIC DNA]</scope>
    <source>
        <strain evidence="7">ATCC 51521 / SW</strain>
    </source>
</reference>
<dbReference type="GO" id="GO:0046872">
    <property type="term" value="F:metal ion binding"/>
    <property type="evidence" value="ECO:0007669"/>
    <property type="project" value="UniProtKB-KW"/>
</dbReference>
<keyword evidence="3" id="KW-0378">Hydrolase</keyword>
<protein>
    <submittedName>
        <fullName evidence="6">Creatinine amidohydrolase, putative</fullName>
    </submittedName>
</protein>
<comment type="similarity">
    <text evidence="5">Belongs to the creatininase superfamily.</text>
</comment>
<dbReference type="PANTHER" id="PTHR35005">
    <property type="entry name" value="3-DEHYDRO-SCYLLO-INOSOSE HYDROLASE"/>
    <property type="match status" value="1"/>
</dbReference>
<dbReference type="EMBL" id="CP000613">
    <property type="protein sequence ID" value="ACI98854.1"/>
    <property type="molecule type" value="Genomic_DNA"/>
</dbReference>
<dbReference type="Gene3D" id="3.40.50.10310">
    <property type="entry name" value="Creatininase"/>
    <property type="match status" value="1"/>
</dbReference>
<dbReference type="AlphaFoldDB" id="B6IT96"/>
<organism evidence="6 7">
    <name type="scientific">Rhodospirillum centenum (strain ATCC 51521 / SW)</name>
    <dbReference type="NCBI Taxonomy" id="414684"/>
    <lineage>
        <taxon>Bacteria</taxon>
        <taxon>Pseudomonadati</taxon>
        <taxon>Pseudomonadota</taxon>
        <taxon>Alphaproteobacteria</taxon>
        <taxon>Rhodospirillales</taxon>
        <taxon>Rhodospirillaceae</taxon>
        <taxon>Rhodospirillum</taxon>
    </lineage>
</organism>
<dbReference type="InterPro" id="IPR003785">
    <property type="entry name" value="Creatininase/forma_Hydrolase"/>
</dbReference>
<dbReference type="Pfam" id="PF02633">
    <property type="entry name" value="Creatininase"/>
    <property type="match status" value="1"/>
</dbReference>
<comment type="cofactor">
    <cofactor evidence="1">
        <name>Zn(2+)</name>
        <dbReference type="ChEBI" id="CHEBI:29105"/>
    </cofactor>
</comment>
<name>B6IT96_RHOCS</name>
<proteinExistence type="inferred from homology"/>
<evidence type="ECO:0000256" key="4">
    <source>
        <dbReference type="ARBA" id="ARBA00022833"/>
    </source>
</evidence>
<dbReference type="InterPro" id="IPR024087">
    <property type="entry name" value="Creatininase-like_sf"/>
</dbReference>
<dbReference type="SUPFAM" id="SSF102215">
    <property type="entry name" value="Creatininase"/>
    <property type="match status" value="1"/>
</dbReference>